<dbReference type="Proteomes" id="UP000813463">
    <property type="component" value="Chromosome 6"/>
</dbReference>
<name>A0A9R0JYW1_SPIOL</name>
<evidence type="ECO:0000313" key="1">
    <source>
        <dbReference type="Proteomes" id="UP000813463"/>
    </source>
</evidence>
<reference evidence="1" key="1">
    <citation type="journal article" date="2021" name="Nat. Commun.">
        <title>Genomic analyses provide insights into spinach domestication and the genetic basis of agronomic traits.</title>
        <authorList>
            <person name="Cai X."/>
            <person name="Sun X."/>
            <person name="Xu C."/>
            <person name="Sun H."/>
            <person name="Wang X."/>
            <person name="Ge C."/>
            <person name="Zhang Z."/>
            <person name="Wang Q."/>
            <person name="Fei Z."/>
            <person name="Jiao C."/>
            <person name="Wang Q."/>
        </authorList>
    </citation>
    <scope>NUCLEOTIDE SEQUENCE [LARGE SCALE GENOMIC DNA]</scope>
    <source>
        <strain evidence="1">cv. Varoflay</strain>
    </source>
</reference>
<sequence length="308" mass="35367">MEEKIGMRMHVCGMEDIKSVGNFFTWNNKQQGGDRVFSKLDRFLANQAWQNDYPSVEVCFLPEGQFDHSPGLLTVYPRSDGGRKPFKYFTMCKSSPLFLDIIQMARNFQCSGSKMFVLTNKLKKVKASLKELNRVGFTDIQAADLKAHHGMIAAQEGMHLNPHDKELANLELQAIQEYKITHKAYLDFLKQKAKVEWIKNGDENTSWFHQSIKSRRLQNQVYSIFDGVWRDKPDEVSDAFLAYYTELLGSVHDNRTHVIKQIVQSGPICQNHHKDILNAPYTADEVKAALFSIPGRLQVLMVLVHIFI</sequence>
<dbReference type="AlphaFoldDB" id="A0A9R0JYW1"/>
<dbReference type="PANTHER" id="PTHR33710:SF81">
    <property type="entry name" value="ENDONUCLEASE_EXONUCLEASE_PHOSPHATASE DOMAIN-CONTAINING PROTEIN"/>
    <property type="match status" value="1"/>
</dbReference>
<dbReference type="KEGG" id="soe:110791193"/>
<gene>
    <name evidence="2" type="primary">LOC110791193</name>
</gene>
<evidence type="ECO:0000313" key="2">
    <source>
        <dbReference type="RefSeq" id="XP_021851633.2"/>
    </source>
</evidence>
<reference evidence="2" key="2">
    <citation type="submission" date="2025-08" db="UniProtKB">
        <authorList>
            <consortium name="RefSeq"/>
        </authorList>
    </citation>
    <scope>IDENTIFICATION</scope>
    <source>
        <tissue evidence="2">Leaf</tissue>
    </source>
</reference>
<dbReference type="GeneID" id="110791193"/>
<keyword evidence="1" id="KW-1185">Reference proteome</keyword>
<protein>
    <submittedName>
        <fullName evidence="2">Uncharacterized protein</fullName>
    </submittedName>
</protein>
<organism evidence="1 2">
    <name type="scientific">Spinacia oleracea</name>
    <name type="common">Spinach</name>
    <dbReference type="NCBI Taxonomy" id="3562"/>
    <lineage>
        <taxon>Eukaryota</taxon>
        <taxon>Viridiplantae</taxon>
        <taxon>Streptophyta</taxon>
        <taxon>Embryophyta</taxon>
        <taxon>Tracheophyta</taxon>
        <taxon>Spermatophyta</taxon>
        <taxon>Magnoliopsida</taxon>
        <taxon>eudicotyledons</taxon>
        <taxon>Gunneridae</taxon>
        <taxon>Pentapetalae</taxon>
        <taxon>Caryophyllales</taxon>
        <taxon>Chenopodiaceae</taxon>
        <taxon>Chenopodioideae</taxon>
        <taxon>Anserineae</taxon>
        <taxon>Spinacia</taxon>
    </lineage>
</organism>
<dbReference type="RefSeq" id="XP_021851633.2">
    <property type="nucleotide sequence ID" value="XM_021995941.2"/>
</dbReference>
<accession>A0A9R0JYW1</accession>
<dbReference type="PANTHER" id="PTHR33710">
    <property type="entry name" value="BNAC02G09200D PROTEIN"/>
    <property type="match status" value="1"/>
</dbReference>
<proteinExistence type="predicted"/>